<evidence type="ECO:0000259" key="7">
    <source>
        <dbReference type="PROSITE" id="PS51160"/>
    </source>
</evidence>
<evidence type="ECO:0000256" key="2">
    <source>
        <dbReference type="ARBA" id="ARBA00012150"/>
    </source>
</evidence>
<dbReference type="Gene3D" id="3.30.70.100">
    <property type="match status" value="1"/>
</dbReference>
<feature type="domain" description="Acylphosphatase-like" evidence="7">
    <location>
        <begin position="4"/>
        <end position="88"/>
    </location>
</feature>
<evidence type="ECO:0000256" key="3">
    <source>
        <dbReference type="ARBA" id="ARBA00015991"/>
    </source>
</evidence>
<protein>
    <recommendedName>
        <fullName evidence="3 5">acylphosphatase</fullName>
        <ecNumber evidence="2 5">3.6.1.7</ecNumber>
    </recommendedName>
</protein>
<dbReference type="InterPro" id="IPR001792">
    <property type="entry name" value="Acylphosphatase-like_dom"/>
</dbReference>
<dbReference type="SUPFAM" id="SSF54975">
    <property type="entry name" value="Acylphosphatase/BLUF domain-like"/>
    <property type="match status" value="1"/>
</dbReference>
<dbReference type="InterPro" id="IPR020456">
    <property type="entry name" value="Acylphosphatase"/>
</dbReference>
<comment type="catalytic activity">
    <reaction evidence="4 5">
        <text>an acyl phosphate + H2O = a carboxylate + phosphate + H(+)</text>
        <dbReference type="Rhea" id="RHEA:14965"/>
        <dbReference type="ChEBI" id="CHEBI:15377"/>
        <dbReference type="ChEBI" id="CHEBI:15378"/>
        <dbReference type="ChEBI" id="CHEBI:29067"/>
        <dbReference type="ChEBI" id="CHEBI:43474"/>
        <dbReference type="ChEBI" id="CHEBI:59918"/>
        <dbReference type="EC" id="3.6.1.7"/>
    </reaction>
</comment>
<accession>A0ABR7ILA3</accession>
<evidence type="ECO:0000256" key="1">
    <source>
        <dbReference type="ARBA" id="ARBA00005614"/>
    </source>
</evidence>
<organism evidence="8 9">
    <name type="scientific">Blautia difficilis</name>
    <dbReference type="NCBI Taxonomy" id="2763027"/>
    <lineage>
        <taxon>Bacteria</taxon>
        <taxon>Bacillati</taxon>
        <taxon>Bacillota</taxon>
        <taxon>Clostridia</taxon>
        <taxon>Lachnospirales</taxon>
        <taxon>Lachnospiraceae</taxon>
        <taxon>Blautia</taxon>
    </lineage>
</organism>
<feature type="active site" evidence="5">
    <location>
        <position position="19"/>
    </location>
</feature>
<gene>
    <name evidence="8" type="ORF">H8Z82_14380</name>
</gene>
<evidence type="ECO:0000313" key="9">
    <source>
        <dbReference type="Proteomes" id="UP000649826"/>
    </source>
</evidence>
<name>A0ABR7ILA3_9FIRM</name>
<sequence length="88" mass="10666">MMIRRHYWFSGRVQGVGFRYRAYYIAGSLGITGWVRNNWDERVEMEAQGTEESLDKMVQMLREQRFIWIEDVEMKEMEVEVESGFYVK</sequence>
<dbReference type="RefSeq" id="WP_026076856.1">
    <property type="nucleotide sequence ID" value="NZ_JACOQG010000030.1"/>
</dbReference>
<keyword evidence="5" id="KW-0378">Hydrolase</keyword>
<dbReference type="Proteomes" id="UP000649826">
    <property type="component" value="Unassembled WGS sequence"/>
</dbReference>
<proteinExistence type="inferred from homology"/>
<feature type="active site" evidence="5">
    <location>
        <position position="37"/>
    </location>
</feature>
<evidence type="ECO:0000313" key="8">
    <source>
        <dbReference type="EMBL" id="MBC5780814.1"/>
    </source>
</evidence>
<dbReference type="PANTHER" id="PTHR47268">
    <property type="entry name" value="ACYLPHOSPHATASE"/>
    <property type="match status" value="1"/>
</dbReference>
<evidence type="ECO:0000256" key="6">
    <source>
        <dbReference type="RuleBase" id="RU004168"/>
    </source>
</evidence>
<dbReference type="PROSITE" id="PS51160">
    <property type="entry name" value="ACYLPHOSPHATASE_3"/>
    <property type="match status" value="1"/>
</dbReference>
<dbReference type="InterPro" id="IPR036046">
    <property type="entry name" value="Acylphosphatase-like_dom_sf"/>
</dbReference>
<dbReference type="Pfam" id="PF00708">
    <property type="entry name" value="Acylphosphatase"/>
    <property type="match status" value="1"/>
</dbReference>
<comment type="caution">
    <text evidence="8">The sequence shown here is derived from an EMBL/GenBank/DDBJ whole genome shotgun (WGS) entry which is preliminary data.</text>
</comment>
<reference evidence="8 9" key="1">
    <citation type="submission" date="2020-08" db="EMBL/GenBank/DDBJ databases">
        <title>Genome public.</title>
        <authorList>
            <person name="Liu C."/>
            <person name="Sun Q."/>
        </authorList>
    </citation>
    <scope>NUCLEOTIDE SEQUENCE [LARGE SCALE GENOMIC DNA]</scope>
    <source>
        <strain evidence="8 9">M29</strain>
    </source>
</reference>
<dbReference type="PANTHER" id="PTHR47268:SF4">
    <property type="entry name" value="ACYLPHOSPHATASE"/>
    <property type="match status" value="1"/>
</dbReference>
<evidence type="ECO:0000256" key="5">
    <source>
        <dbReference type="PROSITE-ProRule" id="PRU00520"/>
    </source>
</evidence>
<comment type="similarity">
    <text evidence="1 6">Belongs to the acylphosphatase family.</text>
</comment>
<dbReference type="EC" id="3.6.1.7" evidence="2 5"/>
<keyword evidence="9" id="KW-1185">Reference proteome</keyword>
<evidence type="ECO:0000256" key="4">
    <source>
        <dbReference type="ARBA" id="ARBA00047645"/>
    </source>
</evidence>
<dbReference type="EMBL" id="JACOQG010000030">
    <property type="protein sequence ID" value="MBC5780814.1"/>
    <property type="molecule type" value="Genomic_DNA"/>
</dbReference>